<keyword evidence="2" id="KW-1185">Reference proteome</keyword>
<reference evidence="1 2" key="1">
    <citation type="submission" date="2023-03" db="EMBL/GenBank/DDBJ databases">
        <title>WGS of Methanotrichaceae archaeon Mx.</title>
        <authorList>
            <person name="Sorokin D.Y."/>
            <person name="Merkel A.Y."/>
        </authorList>
    </citation>
    <scope>NUCLEOTIDE SEQUENCE [LARGE SCALE GENOMIC DNA]</scope>
    <source>
        <strain evidence="1 2">Mx</strain>
    </source>
</reference>
<sequence length="49" mass="5414">MFKDESTQRAKGSKIKGTISAGKLTIDDAIEMLAKAGYVVQRRDRWEGG</sequence>
<dbReference type="RefSeq" id="WP_316965838.1">
    <property type="nucleotide sequence ID" value="NZ_JARFPK010000007.1"/>
</dbReference>
<protein>
    <submittedName>
        <fullName evidence="1">Uncharacterized protein</fullName>
    </submittedName>
</protein>
<gene>
    <name evidence="1" type="ORF">P0O15_02655</name>
</gene>
<dbReference type="EMBL" id="JARFPK010000007">
    <property type="protein sequence ID" value="MDF0590078.1"/>
    <property type="molecule type" value="Genomic_DNA"/>
</dbReference>
<accession>A0ABT5X5V2</accession>
<comment type="caution">
    <text evidence="1">The sequence shown here is derived from an EMBL/GenBank/DDBJ whole genome shotgun (WGS) entry which is preliminary data.</text>
</comment>
<evidence type="ECO:0000313" key="1">
    <source>
        <dbReference type="EMBL" id="MDF0590078.1"/>
    </source>
</evidence>
<organism evidence="1 2">
    <name type="scientific">Candidatus Methanocrinis natronophilus</name>
    <dbReference type="NCBI Taxonomy" id="3033396"/>
    <lineage>
        <taxon>Archaea</taxon>
        <taxon>Methanobacteriati</taxon>
        <taxon>Methanobacteriota</taxon>
        <taxon>Stenosarchaea group</taxon>
        <taxon>Methanomicrobia</taxon>
        <taxon>Methanotrichales</taxon>
        <taxon>Methanotrichaceae</taxon>
        <taxon>Methanocrinis</taxon>
    </lineage>
</organism>
<name>A0ABT5X5V2_9EURY</name>
<evidence type="ECO:0000313" key="2">
    <source>
        <dbReference type="Proteomes" id="UP001220010"/>
    </source>
</evidence>
<dbReference type="Proteomes" id="UP001220010">
    <property type="component" value="Unassembled WGS sequence"/>
</dbReference>
<proteinExistence type="predicted"/>